<dbReference type="AlphaFoldDB" id="A0A8C8CAU8"/>
<keyword evidence="2" id="KW-0677">Repeat</keyword>
<dbReference type="Gene3D" id="1.10.418.10">
    <property type="entry name" value="Calponin-like domain"/>
    <property type="match status" value="1"/>
</dbReference>
<sequence length="647" mass="72460">MGVETATVIIVIPLVKMASSQGGVGAVPALSNHHLSNGPHWNPGINQHQHHLHTTRSLDRALEDSVCSGTLNLSGRKLRDYPGLSYDLTDTTQADLSKNRLTEIPPEVCLFAPLESLNLYHNCIKCIPEAIINLQMLTYLNISRNLLSTLPKYLFNLPLKVLVVSNNKLLSVPEEIGKAKELMELDISCNEIQVLPPQVGRLRSLRELNIRRNCLHMLPEELADLPLIRLDFSCNKITEIPPVYRRLRQLQHIILDNNPMQSPPAQICLKGKVHIFKYLNIQACRMDKKPDSLDLPSLGKRCLPQPLTDSMEDFYPSKNHAPDSGIGSDNGDKRLSATEPSDDDTISLHSQVSETARTDALSLFTKMDSGKGKTYNRHAEKVMLLDRCHYSRVTHLVNAIIGSIVGIGFGFKLNCHVPVSCSSEKDQLVEEDEDELKEVLDLRKIAVQLLQQEQQNSLKSESDTEPKWPEVPPVLNQNEERRRNNDFCRSQPLCFLCVGVAFCRSSRQELSDPSFTMRRKMEHLREEMEQIGVLRQNLESRLKVLLPDDVGAALMDGVVLCHLANHIRPRSVASIHVPSPAVPKLSMAKCRRNVENFLDACKKLGVSQDKLCLPHHILEERGLVKVGVTVQALLELPASKPTQLSAV</sequence>
<feature type="region of interest" description="Disordered" evidence="3">
    <location>
        <begin position="313"/>
        <end position="348"/>
    </location>
</feature>
<dbReference type="InterPro" id="IPR032675">
    <property type="entry name" value="LRR_dom_sf"/>
</dbReference>
<name>A0A8C8CAU8_ONCTS</name>
<keyword evidence="6" id="KW-1185">Reference proteome</keyword>
<dbReference type="PROSITE" id="PS50021">
    <property type="entry name" value="CH"/>
    <property type="match status" value="1"/>
</dbReference>
<dbReference type="FunFam" id="1.10.418.10:FF:000021">
    <property type="entry name" value="Leucine-rich repeat and calponin homology domain-containing protein 1 isoform 3"/>
    <property type="match status" value="1"/>
</dbReference>
<keyword evidence="1" id="KW-0433">Leucine-rich repeat</keyword>
<dbReference type="SMART" id="SM00369">
    <property type="entry name" value="LRR_TYP"/>
    <property type="match status" value="5"/>
</dbReference>
<evidence type="ECO:0000313" key="5">
    <source>
        <dbReference type="Ensembl" id="ENSOTSP00005009439.2"/>
    </source>
</evidence>
<proteinExistence type="predicted"/>
<dbReference type="Proteomes" id="UP000694402">
    <property type="component" value="Unassembled WGS sequence"/>
</dbReference>
<evidence type="ECO:0000313" key="6">
    <source>
        <dbReference type="Proteomes" id="UP000694402"/>
    </source>
</evidence>
<dbReference type="PANTHER" id="PTHR48051:SF14">
    <property type="entry name" value="LEUCINE-RICH REPEAT AND CALPONIN HOMOLOGY DOMAIN-CONTAINING PROTEIN 2 ISOFORM X1"/>
    <property type="match status" value="1"/>
</dbReference>
<dbReference type="SMART" id="SM00033">
    <property type="entry name" value="CH"/>
    <property type="match status" value="1"/>
</dbReference>
<dbReference type="SUPFAM" id="SSF47576">
    <property type="entry name" value="Calponin-homology domain, CH-domain"/>
    <property type="match status" value="1"/>
</dbReference>
<dbReference type="PANTHER" id="PTHR48051">
    <property type="match status" value="1"/>
</dbReference>
<evidence type="ECO:0000256" key="1">
    <source>
        <dbReference type="ARBA" id="ARBA00022614"/>
    </source>
</evidence>
<dbReference type="Gene3D" id="3.80.10.10">
    <property type="entry name" value="Ribonuclease Inhibitor"/>
    <property type="match status" value="2"/>
</dbReference>
<dbReference type="FunFam" id="3.80.10.10:FF:000007">
    <property type="entry name" value="Leucine-rich repeat and calponin homology domain-containing protein 1 isoform 3"/>
    <property type="match status" value="1"/>
</dbReference>
<dbReference type="InterPro" id="IPR003591">
    <property type="entry name" value="Leu-rich_rpt_typical-subtyp"/>
</dbReference>
<dbReference type="PROSITE" id="PS51450">
    <property type="entry name" value="LRR"/>
    <property type="match status" value="1"/>
</dbReference>
<protein>
    <recommendedName>
        <fullName evidence="4">Calponin-homology (CH) domain-containing protein</fullName>
    </recommendedName>
</protein>
<dbReference type="Ensembl" id="ENSOTST00005010398.2">
    <property type="protein sequence ID" value="ENSOTSP00005009439.2"/>
    <property type="gene ID" value="ENSOTSG00005005101.2"/>
</dbReference>
<dbReference type="InterPro" id="IPR001715">
    <property type="entry name" value="CH_dom"/>
</dbReference>
<dbReference type="CDD" id="cd21271">
    <property type="entry name" value="CH_LRCH2"/>
    <property type="match status" value="1"/>
</dbReference>
<gene>
    <name evidence="5" type="primary">LRCH2</name>
</gene>
<dbReference type="InterPro" id="IPR050216">
    <property type="entry name" value="LRR_domain-containing"/>
</dbReference>
<dbReference type="SUPFAM" id="SSF52058">
    <property type="entry name" value="L domain-like"/>
    <property type="match status" value="1"/>
</dbReference>
<dbReference type="GeneTree" id="ENSGT00940000160039"/>
<accession>A0A8C8CAU8</accession>
<organism evidence="5 6">
    <name type="scientific">Oncorhynchus tshawytscha</name>
    <name type="common">Chinook salmon</name>
    <name type="synonym">Salmo tshawytscha</name>
    <dbReference type="NCBI Taxonomy" id="74940"/>
    <lineage>
        <taxon>Eukaryota</taxon>
        <taxon>Metazoa</taxon>
        <taxon>Chordata</taxon>
        <taxon>Craniata</taxon>
        <taxon>Vertebrata</taxon>
        <taxon>Euteleostomi</taxon>
        <taxon>Actinopterygii</taxon>
        <taxon>Neopterygii</taxon>
        <taxon>Teleostei</taxon>
        <taxon>Protacanthopterygii</taxon>
        <taxon>Salmoniformes</taxon>
        <taxon>Salmonidae</taxon>
        <taxon>Salmoninae</taxon>
        <taxon>Oncorhynchus</taxon>
    </lineage>
</organism>
<reference evidence="5" key="1">
    <citation type="submission" date="2025-08" db="UniProtKB">
        <authorList>
            <consortium name="Ensembl"/>
        </authorList>
    </citation>
    <scope>IDENTIFICATION</scope>
</reference>
<reference evidence="5" key="2">
    <citation type="submission" date="2025-09" db="UniProtKB">
        <authorList>
            <consortium name="Ensembl"/>
        </authorList>
    </citation>
    <scope>IDENTIFICATION</scope>
</reference>
<evidence type="ECO:0000256" key="2">
    <source>
        <dbReference type="ARBA" id="ARBA00022737"/>
    </source>
</evidence>
<evidence type="ECO:0000256" key="3">
    <source>
        <dbReference type="SAM" id="MobiDB-lite"/>
    </source>
</evidence>
<dbReference type="InterPro" id="IPR001611">
    <property type="entry name" value="Leu-rich_rpt"/>
</dbReference>
<feature type="domain" description="Calponin-homology (CH)" evidence="4">
    <location>
        <begin position="524"/>
        <end position="637"/>
    </location>
</feature>
<dbReference type="InterPro" id="IPR036872">
    <property type="entry name" value="CH_dom_sf"/>
</dbReference>
<evidence type="ECO:0000259" key="4">
    <source>
        <dbReference type="PROSITE" id="PS50021"/>
    </source>
</evidence>
<dbReference type="Pfam" id="PF13855">
    <property type="entry name" value="LRR_8"/>
    <property type="match status" value="2"/>
</dbReference>
<dbReference type="GO" id="GO:0005737">
    <property type="term" value="C:cytoplasm"/>
    <property type="evidence" value="ECO:0007669"/>
    <property type="project" value="TreeGrafter"/>
</dbReference>
<dbReference type="Pfam" id="PF00307">
    <property type="entry name" value="CH"/>
    <property type="match status" value="1"/>
</dbReference>